<dbReference type="PANTHER" id="PTHR11895">
    <property type="entry name" value="TRANSAMIDASE"/>
    <property type="match status" value="1"/>
</dbReference>
<sequence>MTDTTWLDATAQAELVRSGEVSPTELVEAAIDRVERVNPQLNAVVRDRFDQARKEAAGELPDGPFRGVPMLLKDLGCHLAGESTHYGTSFLREASWHWPSESYLARHFRSAGFVFLGRTNVPEFGTTVTTEPDANGPVRNPYDLGRSTGGSSGGSAAAVAAGLVPVAHANDGGGSIRIPASECGLVGLKPTRARVSQGPDIGESWAGATIDGVVSRSVRDTAAVLDHIGRPMPGDPYVAPPLARPLTEEVGAPVGRLRVGVLDVDPGEPYLDHPQCRVAVEQAGRLLEELGCIVEPGTPDGMFDPQFARFFPATIAADVSLTISAFERALGRPVRDDELEPRNVRYRALGKKMTAEDYLGARFLLGAWVRRMAAWWAPRELGGQGFDLLVTPTVGAPPPELGWFTADGPDQEGRRIQSFIPYTAQFNVTGQPAISLPLHWTEEGLPVGVQLVAAYGREDVLVRVAAALEQAAPWADRRPAVSA</sequence>
<dbReference type="Proteomes" id="UP000319865">
    <property type="component" value="Unassembled WGS sequence"/>
</dbReference>
<dbReference type="EMBL" id="VFQE01000001">
    <property type="protein sequence ID" value="TQN43921.1"/>
    <property type="molecule type" value="Genomic_DNA"/>
</dbReference>
<organism evidence="3 4">
    <name type="scientific">Blastococcus colisei</name>
    <dbReference type="NCBI Taxonomy" id="1564162"/>
    <lineage>
        <taxon>Bacteria</taxon>
        <taxon>Bacillati</taxon>
        <taxon>Actinomycetota</taxon>
        <taxon>Actinomycetes</taxon>
        <taxon>Geodermatophilales</taxon>
        <taxon>Geodermatophilaceae</taxon>
        <taxon>Blastococcus</taxon>
    </lineage>
</organism>
<feature type="domain" description="Amidase" evidence="2">
    <location>
        <begin position="25"/>
        <end position="461"/>
    </location>
</feature>
<comment type="similarity">
    <text evidence="1">Belongs to the amidase family.</text>
</comment>
<dbReference type="SUPFAM" id="SSF75304">
    <property type="entry name" value="Amidase signature (AS) enzymes"/>
    <property type="match status" value="1"/>
</dbReference>
<name>A0A543PIL5_9ACTN</name>
<dbReference type="PROSITE" id="PS00571">
    <property type="entry name" value="AMIDASES"/>
    <property type="match status" value="1"/>
</dbReference>
<evidence type="ECO:0000313" key="3">
    <source>
        <dbReference type="EMBL" id="TQN43921.1"/>
    </source>
</evidence>
<reference evidence="3 4" key="1">
    <citation type="submission" date="2019-06" db="EMBL/GenBank/DDBJ databases">
        <title>Sequencing the genomes of 1000 actinobacteria strains.</title>
        <authorList>
            <person name="Klenk H.-P."/>
        </authorList>
    </citation>
    <scope>NUCLEOTIDE SEQUENCE [LARGE SCALE GENOMIC DNA]</scope>
    <source>
        <strain evidence="3 4">DSM 46837</strain>
    </source>
</reference>
<proteinExistence type="inferred from homology"/>
<evidence type="ECO:0000313" key="4">
    <source>
        <dbReference type="Proteomes" id="UP000319865"/>
    </source>
</evidence>
<evidence type="ECO:0000256" key="1">
    <source>
        <dbReference type="ARBA" id="ARBA00009199"/>
    </source>
</evidence>
<dbReference type="Gene3D" id="3.90.1300.10">
    <property type="entry name" value="Amidase signature (AS) domain"/>
    <property type="match status" value="1"/>
</dbReference>
<dbReference type="Pfam" id="PF01425">
    <property type="entry name" value="Amidase"/>
    <property type="match status" value="1"/>
</dbReference>
<accession>A0A543PIL5</accession>
<dbReference type="PANTHER" id="PTHR11895:SF7">
    <property type="entry name" value="GLUTAMYL-TRNA(GLN) AMIDOTRANSFERASE SUBUNIT A, MITOCHONDRIAL"/>
    <property type="match status" value="1"/>
</dbReference>
<dbReference type="InterPro" id="IPR036928">
    <property type="entry name" value="AS_sf"/>
</dbReference>
<dbReference type="RefSeq" id="WP_211355161.1">
    <property type="nucleotide sequence ID" value="NZ_VFQE01000001.1"/>
</dbReference>
<dbReference type="AlphaFoldDB" id="A0A543PIL5"/>
<dbReference type="GO" id="GO:0003824">
    <property type="term" value="F:catalytic activity"/>
    <property type="evidence" value="ECO:0007669"/>
    <property type="project" value="InterPro"/>
</dbReference>
<keyword evidence="4" id="KW-1185">Reference proteome</keyword>
<dbReference type="InterPro" id="IPR023631">
    <property type="entry name" value="Amidase_dom"/>
</dbReference>
<evidence type="ECO:0000259" key="2">
    <source>
        <dbReference type="Pfam" id="PF01425"/>
    </source>
</evidence>
<dbReference type="InterPro" id="IPR000120">
    <property type="entry name" value="Amidase"/>
</dbReference>
<gene>
    <name evidence="3" type="ORF">FHU33_3394</name>
</gene>
<comment type="caution">
    <text evidence="3">The sequence shown here is derived from an EMBL/GenBank/DDBJ whole genome shotgun (WGS) entry which is preliminary data.</text>
</comment>
<dbReference type="InterPro" id="IPR020556">
    <property type="entry name" value="Amidase_CS"/>
</dbReference>
<protein>
    <submittedName>
        <fullName evidence="3">Amidase</fullName>
    </submittedName>
</protein>